<organism evidence="1">
    <name type="scientific">Dichomitus squalens</name>
    <dbReference type="NCBI Taxonomy" id="114155"/>
    <lineage>
        <taxon>Eukaryota</taxon>
        <taxon>Fungi</taxon>
        <taxon>Dikarya</taxon>
        <taxon>Basidiomycota</taxon>
        <taxon>Agaricomycotina</taxon>
        <taxon>Agaricomycetes</taxon>
        <taxon>Polyporales</taxon>
        <taxon>Polyporaceae</taxon>
        <taxon>Dichomitus</taxon>
    </lineage>
</organism>
<proteinExistence type="predicted"/>
<dbReference type="AlphaFoldDB" id="A0A4Q9MMT4"/>
<gene>
    <name evidence="1" type="ORF">BD311DRAFT_757431</name>
</gene>
<name>A0A4Q9MMT4_9APHY</name>
<evidence type="ECO:0000313" key="1">
    <source>
        <dbReference type="EMBL" id="TBU28909.1"/>
    </source>
</evidence>
<accession>A0A4Q9MMT4</accession>
<reference evidence="1" key="1">
    <citation type="submission" date="2019-01" db="EMBL/GenBank/DDBJ databases">
        <title>Draft genome sequences of three monokaryotic isolates of the white-rot basidiomycete fungus Dichomitus squalens.</title>
        <authorList>
            <consortium name="DOE Joint Genome Institute"/>
            <person name="Lopez S.C."/>
            <person name="Andreopoulos B."/>
            <person name="Pangilinan J."/>
            <person name="Lipzen A."/>
            <person name="Riley R."/>
            <person name="Ahrendt S."/>
            <person name="Ng V."/>
            <person name="Barry K."/>
            <person name="Daum C."/>
            <person name="Grigoriev I.V."/>
            <person name="Hilden K.S."/>
            <person name="Makela M.R."/>
            <person name="de Vries R.P."/>
        </authorList>
    </citation>
    <scope>NUCLEOTIDE SEQUENCE [LARGE SCALE GENOMIC DNA]</scope>
    <source>
        <strain evidence="1">OM18370.1</strain>
    </source>
</reference>
<dbReference type="EMBL" id="ML143417">
    <property type="protein sequence ID" value="TBU28909.1"/>
    <property type="molecule type" value="Genomic_DNA"/>
</dbReference>
<protein>
    <submittedName>
        <fullName evidence="1">Uncharacterized protein</fullName>
    </submittedName>
</protein>
<sequence length="65" mass="7303">MPIGGVVYTVLSNICSQRRRLKTILNAGETPSCSTHLVASGDNFSRFLCSIRSQWWHLGDLPEPW</sequence>
<dbReference type="Proteomes" id="UP000292957">
    <property type="component" value="Unassembled WGS sequence"/>
</dbReference>